<comment type="caution">
    <text evidence="1">The sequence shown here is derived from an EMBL/GenBank/DDBJ whole genome shotgun (WGS) entry which is preliminary data.</text>
</comment>
<reference evidence="1" key="1">
    <citation type="journal article" date="2015" name="Nature">
        <title>Complex archaea that bridge the gap between prokaryotes and eukaryotes.</title>
        <authorList>
            <person name="Spang A."/>
            <person name="Saw J.H."/>
            <person name="Jorgensen S.L."/>
            <person name="Zaremba-Niedzwiedzka K."/>
            <person name="Martijn J."/>
            <person name="Lind A.E."/>
            <person name="van Eijk R."/>
            <person name="Schleper C."/>
            <person name="Guy L."/>
            <person name="Ettema T.J."/>
        </authorList>
    </citation>
    <scope>NUCLEOTIDE SEQUENCE</scope>
</reference>
<dbReference type="EMBL" id="LAZR01000150">
    <property type="protein sequence ID" value="KKN86180.1"/>
    <property type="molecule type" value="Genomic_DNA"/>
</dbReference>
<proteinExistence type="predicted"/>
<dbReference type="AlphaFoldDB" id="A0A0F9TYV6"/>
<accession>A0A0F9TYV6</accession>
<organism evidence="1">
    <name type="scientific">marine sediment metagenome</name>
    <dbReference type="NCBI Taxonomy" id="412755"/>
    <lineage>
        <taxon>unclassified sequences</taxon>
        <taxon>metagenomes</taxon>
        <taxon>ecological metagenomes</taxon>
    </lineage>
</organism>
<name>A0A0F9TYV6_9ZZZZ</name>
<evidence type="ECO:0000313" key="1">
    <source>
        <dbReference type="EMBL" id="KKN86180.1"/>
    </source>
</evidence>
<gene>
    <name evidence="1" type="ORF">LCGC14_0270490</name>
</gene>
<protein>
    <submittedName>
        <fullName evidence="1">Uncharacterized protein</fullName>
    </submittedName>
</protein>
<sequence length="63" mass="7553">MEDFLLKDDHIGERDAAHKRDHVMRTAEWVLRKIYRKATGPEIIASRNRILESIHREASRRTR</sequence>